<comment type="caution">
    <text evidence="1">The sequence shown here is derived from an EMBL/GenBank/DDBJ whole genome shotgun (WGS) entry which is preliminary data.</text>
</comment>
<evidence type="ECO:0000313" key="1">
    <source>
        <dbReference type="EMBL" id="MDE1479673.1"/>
    </source>
</evidence>
<gene>
    <name evidence="1" type="ORF">KKJ01_15895</name>
</gene>
<organism evidence="1 2">
    <name type="scientific">Xenorhabdus bovienii</name>
    <name type="common">Xenorhabdus nematophila subsp. bovienii</name>
    <dbReference type="NCBI Taxonomy" id="40576"/>
    <lineage>
        <taxon>Bacteria</taxon>
        <taxon>Pseudomonadati</taxon>
        <taxon>Pseudomonadota</taxon>
        <taxon>Gammaproteobacteria</taxon>
        <taxon>Enterobacterales</taxon>
        <taxon>Morganellaceae</taxon>
        <taxon>Xenorhabdus</taxon>
    </lineage>
</organism>
<evidence type="ECO:0000313" key="2">
    <source>
        <dbReference type="Proteomes" id="UP001222434"/>
    </source>
</evidence>
<accession>A0AAJ1JDX0</accession>
<reference evidence="1" key="1">
    <citation type="submission" date="2021-08" db="EMBL/GenBank/DDBJ databases">
        <authorList>
            <person name="Papudeshi B."/>
            <person name="Bashey-Visser F."/>
        </authorList>
    </citation>
    <scope>NUCLEOTIDE SEQUENCE</scope>
    <source>
        <strain evidence="1">MC_266_E_2016</strain>
    </source>
</reference>
<dbReference type="AlphaFoldDB" id="A0AAJ1JDX0"/>
<dbReference type="RefSeq" id="WP_274713221.1">
    <property type="nucleotide sequence ID" value="NZ_JAILSO010000069.1"/>
</dbReference>
<proteinExistence type="predicted"/>
<protein>
    <submittedName>
        <fullName evidence="1">Uncharacterized protein</fullName>
    </submittedName>
</protein>
<dbReference type="EMBL" id="JAILSO010000069">
    <property type="protein sequence ID" value="MDE1479673.1"/>
    <property type="molecule type" value="Genomic_DNA"/>
</dbReference>
<sequence>MLKGYFDKDYTDDDGDIKKRKRLLAVQAALEIAKASATASVAHVNVAKVENDLKYTASKIKELADAIQNALE</sequence>
<dbReference type="Proteomes" id="UP001222434">
    <property type="component" value="Unassembled WGS sequence"/>
</dbReference>
<reference evidence="1" key="2">
    <citation type="journal article" date="2022" name="J. Evol. Biol.">
        <title>Pre- and post-association barriers to host switching in sympatric mutualists.</title>
        <authorList>
            <person name="Dinges Z.M."/>
            <person name="Phillips R.K."/>
            <person name="Lively C.M."/>
            <person name="Bashey F."/>
        </authorList>
    </citation>
    <scope>NUCLEOTIDE SEQUENCE</scope>
    <source>
        <strain evidence="1">MC_266_E_2016</strain>
    </source>
</reference>
<name>A0AAJ1JDX0_XENBV</name>